<dbReference type="InterPro" id="IPR014746">
    <property type="entry name" value="Gln_synth/guanido_kin_cat_dom"/>
</dbReference>
<dbReference type="Proteomes" id="UP000007460">
    <property type="component" value="Chromosome"/>
</dbReference>
<evidence type="ECO:0000256" key="6">
    <source>
        <dbReference type="PROSITE-ProRule" id="PRU01331"/>
    </source>
</evidence>
<dbReference type="FunFam" id="3.30.590.10:FF:000005">
    <property type="entry name" value="Probable glutamine synthetase"/>
    <property type="match status" value="1"/>
</dbReference>
<dbReference type="EC" id="6.3.1.2" evidence="9"/>
<keyword evidence="4" id="KW-0547">Nucleotide-binding</keyword>
<dbReference type="eggNOG" id="COG0174">
    <property type="taxonomic scope" value="Bacteria"/>
</dbReference>
<dbReference type="GO" id="GO:0004356">
    <property type="term" value="F:glutamine synthetase activity"/>
    <property type="evidence" value="ECO:0007669"/>
    <property type="project" value="UniProtKB-EC"/>
</dbReference>
<dbReference type="Gene3D" id="3.30.590.10">
    <property type="entry name" value="Glutamine synthetase/guanido kinase, catalytic domain"/>
    <property type="match status" value="1"/>
</dbReference>
<reference evidence="9 10" key="1">
    <citation type="journal article" date="2010" name="J. Bacteriol.">
        <title>Complete genome sequence of "Candidatus Puniceispirillum marinum" IMCC1322, a representative of the SAR116 clade in the Alphaproteobacteria.</title>
        <authorList>
            <person name="Oh H.M."/>
            <person name="Kwon K.K."/>
            <person name="Kang I."/>
            <person name="Kang S.G."/>
            <person name="Lee J.H."/>
            <person name="Kim S.J."/>
            <person name="Cho J.C."/>
        </authorList>
    </citation>
    <scope>NUCLEOTIDE SEQUENCE [LARGE SCALE GENOMIC DNA]</scope>
    <source>
        <strain evidence="9 10">IMCC1322</strain>
    </source>
</reference>
<dbReference type="SMART" id="SM01230">
    <property type="entry name" value="Gln-synt_C"/>
    <property type="match status" value="1"/>
</dbReference>
<keyword evidence="10" id="KW-1185">Reference proteome</keyword>
<dbReference type="GO" id="GO:0006542">
    <property type="term" value="P:glutamine biosynthetic process"/>
    <property type="evidence" value="ECO:0007669"/>
    <property type="project" value="InterPro"/>
</dbReference>
<dbReference type="KEGG" id="apb:SAR116_2038"/>
<evidence type="ECO:0000256" key="1">
    <source>
        <dbReference type="ARBA" id="ARBA00001946"/>
    </source>
</evidence>
<evidence type="ECO:0000256" key="5">
    <source>
        <dbReference type="ARBA" id="ARBA00022840"/>
    </source>
</evidence>
<evidence type="ECO:0000256" key="4">
    <source>
        <dbReference type="ARBA" id="ARBA00022741"/>
    </source>
</evidence>
<dbReference type="GO" id="GO:0005524">
    <property type="term" value="F:ATP binding"/>
    <property type="evidence" value="ECO:0007669"/>
    <property type="project" value="UniProtKB-KW"/>
</dbReference>
<evidence type="ECO:0000259" key="8">
    <source>
        <dbReference type="PROSITE" id="PS51987"/>
    </source>
</evidence>
<sequence length="446" mass="49237">MSFDMKNWLKEQSITEVECLVSDISGIPRGKILPVQKFVSALETGGLRLPEYVFGQSVTGEYHDSEVLNEIGSDVILIPDQSTCRLVPWYSEPTAQVIHDATNTDGDEVAFAPRAVLKNVLGLFEKAGLEPVVAPELEFFLVEQSADANNPLVTPTGRSGRAEKAKQAYGIDAVNEFDPLFEEIYDHCEAQGLDVDTLSHESGAAQMEINFNHGDALELADQAFLFKRTVRQTALNHNVHATFMAKPMQDQPGSSMHIHSSIKNKKTGKNIFVNDDGSDSDAFYHALAGMQRYLVGAMALMAPYVNSYRRRTGAEDSPANLAWGVDNRTVGLRVPFGGQSSRRIENRIPGADANPYLAIAATLAAIWLGLQEERRPTKPRNVSAEGLETLPKNLDVALDVLEKAKALHPVLGEEFVKLFVEVKRAEADEFLEVISPWEREYLLLNV</sequence>
<accession>D5BN88</accession>
<evidence type="ECO:0000313" key="9">
    <source>
        <dbReference type="EMBL" id="ADE40281.1"/>
    </source>
</evidence>
<dbReference type="EMBL" id="CP001751">
    <property type="protein sequence ID" value="ADE40281.1"/>
    <property type="molecule type" value="Genomic_DNA"/>
</dbReference>
<dbReference type="InterPro" id="IPR008146">
    <property type="entry name" value="Gln_synth_cat_dom"/>
</dbReference>
<dbReference type="SUPFAM" id="SSF55931">
    <property type="entry name" value="Glutamine synthetase/guanido kinase"/>
    <property type="match status" value="1"/>
</dbReference>
<proteinExistence type="inferred from homology"/>
<dbReference type="Pfam" id="PF00120">
    <property type="entry name" value="Gln-synt_C"/>
    <property type="match status" value="1"/>
</dbReference>
<dbReference type="GO" id="GO:0006598">
    <property type="term" value="P:polyamine catabolic process"/>
    <property type="evidence" value="ECO:0007669"/>
    <property type="project" value="TreeGrafter"/>
</dbReference>
<evidence type="ECO:0000256" key="3">
    <source>
        <dbReference type="ARBA" id="ARBA00022598"/>
    </source>
</evidence>
<dbReference type="STRING" id="488538.SAR116_2038"/>
<comment type="similarity">
    <text evidence="2 6 7">Belongs to the glutamine synthetase family.</text>
</comment>
<comment type="cofactor">
    <cofactor evidence="1">
        <name>Mg(2+)</name>
        <dbReference type="ChEBI" id="CHEBI:18420"/>
    </cofactor>
</comment>
<dbReference type="SUPFAM" id="SSF54368">
    <property type="entry name" value="Glutamine synthetase, N-terminal domain"/>
    <property type="match status" value="1"/>
</dbReference>
<dbReference type="InterPro" id="IPR036651">
    <property type="entry name" value="Gln_synt_N_sf"/>
</dbReference>
<protein>
    <submittedName>
        <fullName evidence="9">Glutamate--ammonia ligase</fullName>
        <ecNumber evidence="9">6.3.1.2</ecNumber>
    </submittedName>
</protein>
<evidence type="ECO:0000313" key="10">
    <source>
        <dbReference type="Proteomes" id="UP000007460"/>
    </source>
</evidence>
<dbReference type="HOGENOM" id="CLU_017290_0_0_5"/>
<name>D5BN88_PUNMI</name>
<dbReference type="OrthoDB" id="9807095at2"/>
<evidence type="ECO:0000256" key="7">
    <source>
        <dbReference type="RuleBase" id="RU000384"/>
    </source>
</evidence>
<dbReference type="Gene3D" id="3.10.20.70">
    <property type="entry name" value="Glutamine synthetase, N-terminal domain"/>
    <property type="match status" value="1"/>
</dbReference>
<dbReference type="AlphaFoldDB" id="D5BN88"/>
<evidence type="ECO:0000256" key="2">
    <source>
        <dbReference type="ARBA" id="ARBA00009897"/>
    </source>
</evidence>
<dbReference type="PROSITE" id="PS51987">
    <property type="entry name" value="GS_CATALYTIC"/>
    <property type="match status" value="1"/>
</dbReference>
<gene>
    <name evidence="9" type="ordered locus">SAR116_2038</name>
</gene>
<feature type="domain" description="GS catalytic" evidence="8">
    <location>
        <begin position="113"/>
        <end position="446"/>
    </location>
</feature>
<keyword evidence="3 9" id="KW-0436">Ligase</keyword>
<organism evidence="9 10">
    <name type="scientific">Puniceispirillum marinum (strain IMCC1322)</name>
    <dbReference type="NCBI Taxonomy" id="488538"/>
    <lineage>
        <taxon>Bacteria</taxon>
        <taxon>Pseudomonadati</taxon>
        <taxon>Pseudomonadota</taxon>
        <taxon>Alphaproteobacteria</taxon>
        <taxon>Candidatus Puniceispirillales</taxon>
        <taxon>Candidatus Puniceispirillaceae</taxon>
        <taxon>Candidatus Puniceispirillum</taxon>
    </lineage>
</organism>
<keyword evidence="5" id="KW-0067">ATP-binding</keyword>
<dbReference type="PANTHER" id="PTHR43785">
    <property type="entry name" value="GAMMA-GLUTAMYLPUTRESCINE SYNTHETASE"/>
    <property type="match status" value="1"/>
</dbReference>
<dbReference type="PANTHER" id="PTHR43785:SF3">
    <property type="entry name" value="GS CATALYTIC DOMAIN-CONTAINING PROTEIN"/>
    <property type="match status" value="1"/>
</dbReference>
<dbReference type="RefSeq" id="WP_013046908.1">
    <property type="nucleotide sequence ID" value="NC_014010.1"/>
</dbReference>